<evidence type="ECO:0000256" key="1">
    <source>
        <dbReference type="ARBA" id="ARBA00011073"/>
    </source>
</evidence>
<dbReference type="AlphaFoldDB" id="A0A3N2D8E1"/>
<name>A0A3N2D8E1_9MICO</name>
<dbReference type="InterPro" id="IPR036852">
    <property type="entry name" value="Peptidase_S8/S53_dom_sf"/>
</dbReference>
<dbReference type="Proteomes" id="UP000275356">
    <property type="component" value="Unassembled WGS sequence"/>
</dbReference>
<accession>A0A3N2D8E1</accession>
<organism evidence="8 9">
    <name type="scientific">Salana multivorans</name>
    <dbReference type="NCBI Taxonomy" id="120377"/>
    <lineage>
        <taxon>Bacteria</taxon>
        <taxon>Bacillati</taxon>
        <taxon>Actinomycetota</taxon>
        <taxon>Actinomycetes</taxon>
        <taxon>Micrococcales</taxon>
        <taxon>Beutenbergiaceae</taxon>
        <taxon>Salana</taxon>
    </lineage>
</organism>
<keyword evidence="9" id="KW-1185">Reference proteome</keyword>
<feature type="domain" description="Peptidase S8/S53" evidence="7">
    <location>
        <begin position="75"/>
        <end position="339"/>
    </location>
</feature>
<reference evidence="8 9" key="1">
    <citation type="submission" date="2018-11" db="EMBL/GenBank/DDBJ databases">
        <title>Sequencing the genomes of 1000 actinobacteria strains.</title>
        <authorList>
            <person name="Klenk H.-P."/>
        </authorList>
    </citation>
    <scope>NUCLEOTIDE SEQUENCE [LARGE SCALE GENOMIC DNA]</scope>
    <source>
        <strain evidence="8 9">DSM 13521</strain>
    </source>
</reference>
<evidence type="ECO:0000313" key="9">
    <source>
        <dbReference type="Proteomes" id="UP000275356"/>
    </source>
</evidence>
<dbReference type="OrthoDB" id="3847604at2"/>
<evidence type="ECO:0000256" key="6">
    <source>
        <dbReference type="SAM" id="Phobius"/>
    </source>
</evidence>
<evidence type="ECO:0000259" key="7">
    <source>
        <dbReference type="Pfam" id="PF00082"/>
    </source>
</evidence>
<protein>
    <submittedName>
        <fullName evidence="8">Subtilase family protein</fullName>
    </submittedName>
</protein>
<dbReference type="PANTHER" id="PTHR43806:SF11">
    <property type="entry name" value="CEREVISIN-RELATED"/>
    <property type="match status" value="1"/>
</dbReference>
<feature type="active site" description="Charge relay system" evidence="5">
    <location>
        <position position="291"/>
    </location>
</feature>
<proteinExistence type="inferred from homology"/>
<feature type="active site" description="Charge relay system" evidence="5">
    <location>
        <position position="84"/>
    </location>
</feature>
<dbReference type="EMBL" id="RKHQ01000001">
    <property type="protein sequence ID" value="ROR96055.1"/>
    <property type="molecule type" value="Genomic_DNA"/>
</dbReference>
<dbReference type="GO" id="GO:0006508">
    <property type="term" value="P:proteolysis"/>
    <property type="evidence" value="ECO:0007669"/>
    <property type="project" value="UniProtKB-KW"/>
</dbReference>
<keyword evidence="4 5" id="KW-0720">Serine protease</keyword>
<feature type="transmembrane region" description="Helical" evidence="6">
    <location>
        <begin position="392"/>
        <end position="410"/>
    </location>
</feature>
<evidence type="ECO:0000256" key="2">
    <source>
        <dbReference type="ARBA" id="ARBA00022670"/>
    </source>
</evidence>
<dbReference type="PROSITE" id="PS51892">
    <property type="entry name" value="SUBTILASE"/>
    <property type="match status" value="1"/>
</dbReference>
<dbReference type="PROSITE" id="PS00136">
    <property type="entry name" value="SUBTILASE_ASP"/>
    <property type="match status" value="1"/>
</dbReference>
<dbReference type="RefSeq" id="WP_148059531.1">
    <property type="nucleotide sequence ID" value="NZ_RKHQ01000001.1"/>
</dbReference>
<comment type="caution">
    <text evidence="8">The sequence shown here is derived from an EMBL/GenBank/DDBJ whole genome shotgun (WGS) entry which is preliminary data.</text>
</comment>
<keyword evidence="6" id="KW-0472">Membrane</keyword>
<dbReference type="SUPFAM" id="SSF52743">
    <property type="entry name" value="Subtilisin-like"/>
    <property type="match status" value="1"/>
</dbReference>
<keyword evidence="6" id="KW-0812">Transmembrane</keyword>
<dbReference type="InterPro" id="IPR015500">
    <property type="entry name" value="Peptidase_S8_subtilisin-rel"/>
</dbReference>
<dbReference type="GO" id="GO:0004252">
    <property type="term" value="F:serine-type endopeptidase activity"/>
    <property type="evidence" value="ECO:0007669"/>
    <property type="project" value="UniProtKB-UniRule"/>
</dbReference>
<sequence>MSSRAGSARLAGLVGAGAILGSLLATGPALAPLPAPPAAAGTQPAQCEDGAGLVAEPTWNVEALDLAGAHRLATGAGVRVAVVDSGVAADGPHLEGAVLPGVDVVGADAEVTDGRADAYDHGTAVATLLAGRATEGSGLIGVAPDALVIPIRVYYAVGDDAERRGVELTEARLAAGIRAAIDADADVVVVAVSSYRDDPAVRAAVEAAEAAGALVVASMGNVTRDAAEVDRPRYPAAYPGVLAVAGIGEGWQDGGGHVGEHADLAGPGIAVLAGLPNGSDCVVGEAGSSTSWATAQVAGAAALLVERFPDEGPEMLAYRLTATAARPDPDGWSEATGWGLVQPRAALELVDDGSRRGVDSPRVVRPSIDPVAVEPVKVIPVTDPWVDTRRTVAWWAVAGAAALLAVVITGSRRSGRVVDRPGRRS</sequence>
<evidence type="ECO:0000256" key="5">
    <source>
        <dbReference type="PROSITE-ProRule" id="PRU01240"/>
    </source>
</evidence>
<keyword evidence="2 5" id="KW-0645">Protease</keyword>
<dbReference type="Gene3D" id="3.40.50.200">
    <property type="entry name" value="Peptidase S8/S53 domain"/>
    <property type="match status" value="1"/>
</dbReference>
<comment type="similarity">
    <text evidence="1 5">Belongs to the peptidase S8 family.</text>
</comment>
<dbReference type="InterPro" id="IPR023827">
    <property type="entry name" value="Peptidase_S8_Asp-AS"/>
</dbReference>
<gene>
    <name evidence="8" type="ORF">EDD28_0629</name>
</gene>
<dbReference type="PANTHER" id="PTHR43806">
    <property type="entry name" value="PEPTIDASE S8"/>
    <property type="match status" value="1"/>
</dbReference>
<evidence type="ECO:0000313" key="8">
    <source>
        <dbReference type="EMBL" id="ROR96055.1"/>
    </source>
</evidence>
<feature type="active site" description="Charge relay system" evidence="5">
    <location>
        <position position="121"/>
    </location>
</feature>
<dbReference type="Pfam" id="PF00082">
    <property type="entry name" value="Peptidase_S8"/>
    <property type="match status" value="1"/>
</dbReference>
<keyword evidence="6" id="KW-1133">Transmembrane helix</keyword>
<dbReference type="InterPro" id="IPR000209">
    <property type="entry name" value="Peptidase_S8/S53_dom"/>
</dbReference>
<keyword evidence="3 5" id="KW-0378">Hydrolase</keyword>
<dbReference type="InterPro" id="IPR050131">
    <property type="entry name" value="Peptidase_S8_subtilisin-like"/>
</dbReference>
<evidence type="ECO:0000256" key="4">
    <source>
        <dbReference type="ARBA" id="ARBA00022825"/>
    </source>
</evidence>
<evidence type="ECO:0000256" key="3">
    <source>
        <dbReference type="ARBA" id="ARBA00022801"/>
    </source>
</evidence>
<dbReference type="PRINTS" id="PR00723">
    <property type="entry name" value="SUBTILISIN"/>
</dbReference>